<feature type="compositionally biased region" description="Basic and acidic residues" evidence="14">
    <location>
        <begin position="933"/>
        <end position="947"/>
    </location>
</feature>
<dbReference type="Pfam" id="PF01627">
    <property type="entry name" value="Hpt"/>
    <property type="match status" value="1"/>
</dbReference>
<keyword evidence="4" id="KW-1003">Cell membrane</keyword>
<dbReference type="InterPro" id="IPR013767">
    <property type="entry name" value="PAS_fold"/>
</dbReference>
<evidence type="ECO:0000256" key="7">
    <source>
        <dbReference type="ARBA" id="ARBA00022741"/>
    </source>
</evidence>
<evidence type="ECO:0000259" key="16">
    <source>
        <dbReference type="PROSITE" id="PS50110"/>
    </source>
</evidence>
<dbReference type="Gene3D" id="3.30.565.10">
    <property type="entry name" value="Histidine kinase-like ATPase, C-terminal domain"/>
    <property type="match status" value="1"/>
</dbReference>
<keyword evidence="8" id="KW-0067">ATP-binding</keyword>
<evidence type="ECO:0000256" key="12">
    <source>
        <dbReference type="PROSITE-ProRule" id="PRU00110"/>
    </source>
</evidence>
<dbReference type="InterPro" id="IPR000700">
    <property type="entry name" value="PAS-assoc_C"/>
</dbReference>
<dbReference type="InterPro" id="IPR036641">
    <property type="entry name" value="HPT_dom_sf"/>
</dbReference>
<feature type="domain" description="Histidine kinase" evidence="15">
    <location>
        <begin position="423"/>
        <end position="644"/>
    </location>
</feature>
<sequence>MNRLLARQIKRVCGLNEAEFSESLSELRRLMEREEGHPGALRLAAGLEALMNRVGSSYEQNERDLELRDRSLRLSSEELTRTNDQLRAAADRQRVVIESLRATANQLLSLTDHEEIGKDDAGLEQLTQLMSSLVEDYLKAQASLNEVNAQLVRQKFALDEHAIVSITDTAGRILYANDKFCSISGFEREELLGADHRIVNSGHHSKAFFREFWRTIASGEVWNGEICNRSKDGHFYWVAATVVPFLDERGKPVQYIAIRTDITPQKILEEQLRSSRKFLESLTESMGEGVYALDDAGLCTFFNHEAERLLGWSRDEMLGRHFHGTVHYQDGVGEALPATLCPVWLRNRAGESYRSEEDHFTHRSGRIFPISIVAVPLKEEGRIVGSVAVFQDITARKAVEDQLKSAMRTAEAASRAKSDFLANMSHEIRTPMNAIIGMSHLALSTELNPRQKDYVAKIHTSAKALLRILNDILDFSKIEAGRLELEDVIFRMDEVLETVTTLIAPKAHEKGLELLCSRGVGVPQQVRGDPLRLQQVLLNLLGNAMKFTTRGEVELRVEVASRLGAKVELRFLVRDTGIGIRPEQVEHLFESFTQADSSTTRQFGGTGLGLAISRRLVELMGGGITARGQPNVGSEFIFTVVMGVMEEDRGIFQPQPELRGLRVGLAMDNPRGREILLELLHSLTFRVGLEREGTVHSVGVEWLEKPDLLVIDAHYAHQDGLDWLRRVRERPGYGRLPAVVLCPQPEMVNMQEWCGSIPETRPLPKPVTASQLFDAVAELFGAAPTRQMRHLIQDGAALVGFRELSGKRVLLTEDNVVNQQVAVDLLEMVGIVVEVAGNGADAVEMLRRNRYDVVLMDVQMPVMDGYEATRRIRGELKLDLPVIAMTANAMVGDRERSLQSGMNDHVAKPIDPQHLYRTLHRWLVKGTPPQENTGRDAEKTAPGEDIHPMPPDVPGIDMTVALQRCAGSRALLWRLLHRFVVDQNGAIDRLREVWDRGESGEAVRLAHTLKGLAGSLGAEELRVAAQNLEHGLGGTPEAVPELLSAVDAILCPLLVALKALPDPGSQAGVKSISPRSVTSAEALLELLGPLREPIRTRQPKSCQTRLEQLESLDLPPAMRSRVSELVKMIRKYRFREAEQALEALLNASSPVAP</sequence>
<name>A0ABQ0C8V5_9PROT</name>
<dbReference type="Pfam" id="PF00512">
    <property type="entry name" value="HisKA"/>
    <property type="match status" value="1"/>
</dbReference>
<comment type="subcellular location">
    <subcellularLocation>
        <location evidence="2">Cell membrane</location>
        <topology evidence="2">Multi-pass membrane protein</topology>
    </subcellularLocation>
</comment>
<evidence type="ECO:0000256" key="11">
    <source>
        <dbReference type="ARBA" id="ARBA00023136"/>
    </source>
</evidence>
<feature type="domain" description="PAS" evidence="17">
    <location>
        <begin position="164"/>
        <end position="193"/>
    </location>
</feature>
<evidence type="ECO:0000259" key="18">
    <source>
        <dbReference type="PROSITE" id="PS50113"/>
    </source>
</evidence>
<dbReference type="InterPro" id="IPR008207">
    <property type="entry name" value="Sig_transdc_His_kin_Hpt_dom"/>
</dbReference>
<dbReference type="Gene3D" id="1.20.120.160">
    <property type="entry name" value="HPT domain"/>
    <property type="match status" value="1"/>
</dbReference>
<evidence type="ECO:0000256" key="5">
    <source>
        <dbReference type="ARBA" id="ARBA00022553"/>
    </source>
</evidence>
<dbReference type="Pfam" id="PF02518">
    <property type="entry name" value="HATPase_c"/>
    <property type="match status" value="1"/>
</dbReference>
<dbReference type="SUPFAM" id="SSF55874">
    <property type="entry name" value="ATPase domain of HSP90 chaperone/DNA topoisomerase II/histidine kinase"/>
    <property type="match status" value="1"/>
</dbReference>
<dbReference type="Pfam" id="PF08447">
    <property type="entry name" value="PAS_3"/>
    <property type="match status" value="1"/>
</dbReference>
<dbReference type="InterPro" id="IPR036890">
    <property type="entry name" value="HATPase_C_sf"/>
</dbReference>
<reference evidence="20 21" key="2">
    <citation type="submission" date="2024-09" db="EMBL/GenBank/DDBJ databases">
        <title>Draft genome sequence of Candidatus Magnetaquicoccaceae bacterium FCR-1.</title>
        <authorList>
            <person name="Shimoshige H."/>
            <person name="Shimamura S."/>
            <person name="Taoka A."/>
            <person name="Kobayashi H."/>
            <person name="Maekawa T."/>
        </authorList>
    </citation>
    <scope>NUCLEOTIDE SEQUENCE [LARGE SCALE GENOMIC DNA]</scope>
    <source>
        <strain evidence="20 21">FCR-1</strain>
    </source>
</reference>
<dbReference type="InterPro" id="IPR003594">
    <property type="entry name" value="HATPase_dom"/>
</dbReference>
<dbReference type="InterPro" id="IPR000014">
    <property type="entry name" value="PAS"/>
</dbReference>
<evidence type="ECO:0000256" key="1">
    <source>
        <dbReference type="ARBA" id="ARBA00000085"/>
    </source>
</evidence>
<evidence type="ECO:0000313" key="20">
    <source>
        <dbReference type="EMBL" id="GAB0057311.1"/>
    </source>
</evidence>
<feature type="modified residue" description="4-aspartylphosphate" evidence="13">
    <location>
        <position position="857"/>
    </location>
</feature>
<dbReference type="InterPro" id="IPR036097">
    <property type="entry name" value="HisK_dim/P_sf"/>
</dbReference>
<dbReference type="InterPro" id="IPR001789">
    <property type="entry name" value="Sig_transdc_resp-reg_receiver"/>
</dbReference>
<keyword evidence="10" id="KW-0902">Two-component regulatory system</keyword>
<evidence type="ECO:0000256" key="2">
    <source>
        <dbReference type="ARBA" id="ARBA00004651"/>
    </source>
</evidence>
<evidence type="ECO:0000256" key="6">
    <source>
        <dbReference type="ARBA" id="ARBA00022692"/>
    </source>
</evidence>
<dbReference type="Gene3D" id="3.40.50.2300">
    <property type="match status" value="2"/>
</dbReference>
<dbReference type="InterPro" id="IPR005467">
    <property type="entry name" value="His_kinase_dom"/>
</dbReference>
<dbReference type="PANTHER" id="PTHR45339">
    <property type="entry name" value="HYBRID SIGNAL TRANSDUCTION HISTIDINE KINASE J"/>
    <property type="match status" value="1"/>
</dbReference>
<comment type="caution">
    <text evidence="20">The sequence shown here is derived from an EMBL/GenBank/DDBJ whole genome shotgun (WGS) entry which is preliminary data.</text>
</comment>
<dbReference type="SMART" id="SM00388">
    <property type="entry name" value="HisKA"/>
    <property type="match status" value="1"/>
</dbReference>
<dbReference type="InterPro" id="IPR003661">
    <property type="entry name" value="HisK_dim/P_dom"/>
</dbReference>
<dbReference type="SUPFAM" id="SSF47384">
    <property type="entry name" value="Homodimeric domain of signal transducing histidine kinase"/>
    <property type="match status" value="1"/>
</dbReference>
<dbReference type="RefSeq" id="WP_420905011.1">
    <property type="nucleotide sequence ID" value="NZ_BAAFGK010000004.1"/>
</dbReference>
<dbReference type="NCBIfam" id="TIGR00229">
    <property type="entry name" value="sensory_box"/>
    <property type="match status" value="2"/>
</dbReference>
<dbReference type="SUPFAM" id="SSF52172">
    <property type="entry name" value="CheY-like"/>
    <property type="match status" value="2"/>
</dbReference>
<dbReference type="PROSITE" id="PS50894">
    <property type="entry name" value="HPT"/>
    <property type="match status" value="1"/>
</dbReference>
<evidence type="ECO:0000256" key="4">
    <source>
        <dbReference type="ARBA" id="ARBA00022475"/>
    </source>
</evidence>
<gene>
    <name evidence="20" type="primary">rcsC_44</name>
    <name evidence="20" type="ORF">SIID45300_01635</name>
</gene>
<keyword evidence="11" id="KW-0472">Membrane</keyword>
<accession>A0ABQ0C8V5</accession>
<keyword evidence="20" id="KW-0808">Transferase</keyword>
<dbReference type="PROSITE" id="PS50113">
    <property type="entry name" value="PAC"/>
    <property type="match status" value="2"/>
</dbReference>
<dbReference type="PROSITE" id="PS50110">
    <property type="entry name" value="RESPONSE_REGULATORY"/>
    <property type="match status" value="2"/>
</dbReference>
<proteinExistence type="predicted"/>
<feature type="domain" description="PAS" evidence="17">
    <location>
        <begin position="275"/>
        <end position="330"/>
    </location>
</feature>
<keyword evidence="20" id="KW-0418">Kinase</keyword>
<dbReference type="EC" id="2.7.13.3" evidence="3"/>
<dbReference type="SMART" id="SM00086">
    <property type="entry name" value="PAC"/>
    <property type="match status" value="2"/>
</dbReference>
<dbReference type="Proteomes" id="UP001628193">
    <property type="component" value="Unassembled WGS sequence"/>
</dbReference>
<evidence type="ECO:0000256" key="10">
    <source>
        <dbReference type="ARBA" id="ARBA00023012"/>
    </source>
</evidence>
<dbReference type="GO" id="GO:0004673">
    <property type="term" value="F:protein histidine kinase activity"/>
    <property type="evidence" value="ECO:0007669"/>
    <property type="project" value="UniProtKB-EC"/>
</dbReference>
<dbReference type="CDD" id="cd17546">
    <property type="entry name" value="REC_hyHK_CKI1_RcsC-like"/>
    <property type="match status" value="1"/>
</dbReference>
<feature type="modified residue" description="Phosphohistidine" evidence="12">
    <location>
        <position position="1007"/>
    </location>
</feature>
<dbReference type="Pfam" id="PF00989">
    <property type="entry name" value="PAS"/>
    <property type="match status" value="1"/>
</dbReference>
<evidence type="ECO:0000256" key="14">
    <source>
        <dbReference type="SAM" id="MobiDB-lite"/>
    </source>
</evidence>
<dbReference type="PROSITE" id="PS50112">
    <property type="entry name" value="PAS"/>
    <property type="match status" value="2"/>
</dbReference>
<dbReference type="Gene3D" id="1.10.287.130">
    <property type="match status" value="1"/>
</dbReference>
<dbReference type="InterPro" id="IPR004358">
    <property type="entry name" value="Sig_transdc_His_kin-like_C"/>
</dbReference>
<evidence type="ECO:0000259" key="15">
    <source>
        <dbReference type="PROSITE" id="PS50109"/>
    </source>
</evidence>
<dbReference type="SUPFAM" id="SSF55785">
    <property type="entry name" value="PYP-like sensor domain (PAS domain)"/>
    <property type="match status" value="2"/>
</dbReference>
<dbReference type="CDD" id="cd00088">
    <property type="entry name" value="HPT"/>
    <property type="match status" value="1"/>
</dbReference>
<feature type="domain" description="HPt" evidence="19">
    <location>
        <begin position="968"/>
        <end position="1060"/>
    </location>
</feature>
<dbReference type="PROSITE" id="PS50109">
    <property type="entry name" value="HIS_KIN"/>
    <property type="match status" value="1"/>
</dbReference>
<dbReference type="Gene3D" id="3.30.450.20">
    <property type="entry name" value="PAS domain"/>
    <property type="match status" value="2"/>
</dbReference>
<feature type="region of interest" description="Disordered" evidence="14">
    <location>
        <begin position="926"/>
        <end position="951"/>
    </location>
</feature>
<dbReference type="Pfam" id="PF00072">
    <property type="entry name" value="Response_reg"/>
    <property type="match status" value="1"/>
</dbReference>
<dbReference type="InterPro" id="IPR001610">
    <property type="entry name" value="PAC"/>
</dbReference>
<feature type="domain" description="PAC" evidence="18">
    <location>
        <begin position="354"/>
        <end position="405"/>
    </location>
</feature>
<dbReference type="PANTHER" id="PTHR45339:SF1">
    <property type="entry name" value="HYBRID SIGNAL TRANSDUCTION HISTIDINE KINASE J"/>
    <property type="match status" value="1"/>
</dbReference>
<dbReference type="CDD" id="cd00130">
    <property type="entry name" value="PAS"/>
    <property type="match status" value="2"/>
</dbReference>
<dbReference type="SMART" id="SM00448">
    <property type="entry name" value="REC"/>
    <property type="match status" value="1"/>
</dbReference>
<dbReference type="InterPro" id="IPR035965">
    <property type="entry name" value="PAS-like_dom_sf"/>
</dbReference>
<evidence type="ECO:0000259" key="19">
    <source>
        <dbReference type="PROSITE" id="PS50894"/>
    </source>
</evidence>
<dbReference type="SMART" id="SM00387">
    <property type="entry name" value="HATPase_c"/>
    <property type="match status" value="1"/>
</dbReference>
<organism evidence="20 21">
    <name type="scientific">Candidatus Magnetaquiglobus chichijimensis</name>
    <dbReference type="NCBI Taxonomy" id="3141448"/>
    <lineage>
        <taxon>Bacteria</taxon>
        <taxon>Pseudomonadati</taxon>
        <taxon>Pseudomonadota</taxon>
        <taxon>Magnetococcia</taxon>
        <taxon>Magnetococcales</taxon>
        <taxon>Candidatus Magnetaquicoccaceae</taxon>
        <taxon>Candidatus Magnetaquiglobus</taxon>
    </lineage>
</organism>
<evidence type="ECO:0000256" key="9">
    <source>
        <dbReference type="ARBA" id="ARBA00022989"/>
    </source>
</evidence>
<protein>
    <recommendedName>
        <fullName evidence="3">histidine kinase</fullName>
        <ecNumber evidence="3">2.7.13.3</ecNumber>
    </recommendedName>
</protein>
<feature type="domain" description="Response regulatory" evidence="16">
    <location>
        <begin position="808"/>
        <end position="923"/>
    </location>
</feature>
<evidence type="ECO:0000313" key="21">
    <source>
        <dbReference type="Proteomes" id="UP001628193"/>
    </source>
</evidence>
<keyword evidence="9" id="KW-1133">Transmembrane helix</keyword>
<evidence type="ECO:0000256" key="13">
    <source>
        <dbReference type="PROSITE-ProRule" id="PRU00169"/>
    </source>
</evidence>
<comment type="catalytic activity">
    <reaction evidence="1">
        <text>ATP + protein L-histidine = ADP + protein N-phospho-L-histidine.</text>
        <dbReference type="EC" id="2.7.13.3"/>
    </reaction>
</comment>
<feature type="modified residue" description="4-aspartylphosphate" evidence="13">
    <location>
        <position position="712"/>
    </location>
</feature>
<keyword evidence="6" id="KW-0812">Transmembrane</keyword>
<dbReference type="PRINTS" id="PR00344">
    <property type="entry name" value="BCTRLSENSOR"/>
</dbReference>
<keyword evidence="21" id="KW-1185">Reference proteome</keyword>
<evidence type="ECO:0000256" key="3">
    <source>
        <dbReference type="ARBA" id="ARBA00012438"/>
    </source>
</evidence>
<dbReference type="EMBL" id="BAAFGK010000004">
    <property type="protein sequence ID" value="GAB0057311.1"/>
    <property type="molecule type" value="Genomic_DNA"/>
</dbReference>
<dbReference type="InterPro" id="IPR013655">
    <property type="entry name" value="PAS_fold_3"/>
</dbReference>
<dbReference type="SMART" id="SM00091">
    <property type="entry name" value="PAS"/>
    <property type="match status" value="2"/>
</dbReference>
<keyword evidence="7" id="KW-0547">Nucleotide-binding</keyword>
<dbReference type="InterPro" id="IPR011006">
    <property type="entry name" value="CheY-like_superfamily"/>
</dbReference>
<keyword evidence="5 13" id="KW-0597">Phosphoprotein</keyword>
<feature type="domain" description="PAC" evidence="18">
    <location>
        <begin position="222"/>
        <end position="274"/>
    </location>
</feature>
<feature type="domain" description="Response regulatory" evidence="16">
    <location>
        <begin position="662"/>
        <end position="780"/>
    </location>
</feature>
<evidence type="ECO:0000256" key="8">
    <source>
        <dbReference type="ARBA" id="ARBA00022840"/>
    </source>
</evidence>
<dbReference type="CDD" id="cd16922">
    <property type="entry name" value="HATPase_EvgS-ArcB-TorS-like"/>
    <property type="match status" value="1"/>
</dbReference>
<dbReference type="CDD" id="cd00082">
    <property type="entry name" value="HisKA"/>
    <property type="match status" value="1"/>
</dbReference>
<reference evidence="20 21" key="1">
    <citation type="submission" date="2024-05" db="EMBL/GenBank/DDBJ databases">
        <authorList>
            <consortium name="Candidatus Magnetaquicoccaceae bacterium FCR-1 genome sequencing consortium"/>
            <person name="Shimoshige H."/>
            <person name="Shimamura S."/>
            <person name="Taoka A."/>
            <person name="Kobayashi H."/>
            <person name="Maekawa T."/>
        </authorList>
    </citation>
    <scope>NUCLEOTIDE SEQUENCE [LARGE SCALE GENOMIC DNA]</scope>
    <source>
        <strain evidence="20 21">FCR-1</strain>
    </source>
</reference>
<evidence type="ECO:0000259" key="17">
    <source>
        <dbReference type="PROSITE" id="PS50112"/>
    </source>
</evidence>
<dbReference type="SUPFAM" id="SSF47226">
    <property type="entry name" value="Histidine-containing phosphotransfer domain, HPT domain"/>
    <property type="match status" value="1"/>
</dbReference>